<organism evidence="2 3">
    <name type="scientific">Vespula pensylvanica</name>
    <name type="common">Western yellow jacket</name>
    <name type="synonym">Wasp</name>
    <dbReference type="NCBI Taxonomy" id="30213"/>
    <lineage>
        <taxon>Eukaryota</taxon>
        <taxon>Metazoa</taxon>
        <taxon>Ecdysozoa</taxon>
        <taxon>Arthropoda</taxon>
        <taxon>Hexapoda</taxon>
        <taxon>Insecta</taxon>
        <taxon>Pterygota</taxon>
        <taxon>Neoptera</taxon>
        <taxon>Endopterygota</taxon>
        <taxon>Hymenoptera</taxon>
        <taxon>Apocrita</taxon>
        <taxon>Aculeata</taxon>
        <taxon>Vespoidea</taxon>
        <taxon>Vespidae</taxon>
        <taxon>Vespinae</taxon>
        <taxon>Vespula</taxon>
    </lineage>
</organism>
<feature type="region of interest" description="Disordered" evidence="1">
    <location>
        <begin position="44"/>
        <end position="113"/>
    </location>
</feature>
<name>A0A834NS70_VESPE</name>
<proteinExistence type="predicted"/>
<dbReference type="Proteomes" id="UP000600918">
    <property type="component" value="Unassembled WGS sequence"/>
</dbReference>
<evidence type="ECO:0000256" key="1">
    <source>
        <dbReference type="SAM" id="MobiDB-lite"/>
    </source>
</evidence>
<feature type="compositionally biased region" description="Basic and acidic residues" evidence="1">
    <location>
        <begin position="48"/>
        <end position="64"/>
    </location>
</feature>
<dbReference type="AlphaFoldDB" id="A0A834NS70"/>
<feature type="compositionally biased region" description="Pro residues" evidence="1">
    <location>
        <begin position="72"/>
        <end position="106"/>
    </location>
</feature>
<reference evidence="2" key="1">
    <citation type="journal article" date="2020" name="G3 (Bethesda)">
        <title>High-Quality Assemblies for Three Invasive Social Wasps from the &lt;i&gt;Vespula&lt;/i&gt; Genus.</title>
        <authorList>
            <person name="Harrop T.W.R."/>
            <person name="Guhlin J."/>
            <person name="McLaughlin G.M."/>
            <person name="Permina E."/>
            <person name="Stockwell P."/>
            <person name="Gilligan J."/>
            <person name="Le Lec M.F."/>
            <person name="Gruber M.A.M."/>
            <person name="Quinn O."/>
            <person name="Lovegrove M."/>
            <person name="Duncan E.J."/>
            <person name="Remnant E.J."/>
            <person name="Van Eeckhoven J."/>
            <person name="Graham B."/>
            <person name="Knapp R.A."/>
            <person name="Langford K.W."/>
            <person name="Kronenberg Z."/>
            <person name="Press M.O."/>
            <person name="Eacker S.M."/>
            <person name="Wilson-Rankin E.E."/>
            <person name="Purcell J."/>
            <person name="Lester P.J."/>
            <person name="Dearden P.K."/>
        </authorList>
    </citation>
    <scope>NUCLEOTIDE SEQUENCE</scope>
    <source>
        <strain evidence="2">Volc-1</strain>
    </source>
</reference>
<evidence type="ECO:0000313" key="2">
    <source>
        <dbReference type="EMBL" id="KAF7416923.1"/>
    </source>
</evidence>
<evidence type="ECO:0000313" key="3">
    <source>
        <dbReference type="Proteomes" id="UP000600918"/>
    </source>
</evidence>
<comment type="caution">
    <text evidence="2">The sequence shown here is derived from an EMBL/GenBank/DDBJ whole genome shotgun (WGS) entry which is preliminary data.</text>
</comment>
<dbReference type="EMBL" id="JACSDY010000010">
    <property type="protein sequence ID" value="KAF7416923.1"/>
    <property type="molecule type" value="Genomic_DNA"/>
</dbReference>
<gene>
    <name evidence="2" type="ORF">H0235_011454</name>
</gene>
<keyword evidence="3" id="KW-1185">Reference proteome</keyword>
<accession>A0A834NS70</accession>
<protein>
    <submittedName>
        <fullName evidence="2">Uncharacterized protein</fullName>
    </submittedName>
</protein>
<sequence length="153" mass="17541">MFFCYFIPRVHYKKKKKETNRNNRRERLLRLVVLNYLFRGASKMGHPVYDRGGPDREEIAKEKLASPTPSSSRPPPPPAGPWPPPPPPPLLPPPPPPPPLPPPPATPTNDHRDIPTVYVCRYARNSNARMETWDSAEKLDLALRRDKEIKNEK</sequence>